<name>A0A1I6U2X2_9BACL</name>
<dbReference type="InterPro" id="IPR016181">
    <property type="entry name" value="Acyl_CoA_acyltransferase"/>
</dbReference>
<evidence type="ECO:0000313" key="2">
    <source>
        <dbReference type="EMBL" id="SFS95800.1"/>
    </source>
</evidence>
<dbReference type="Gene3D" id="3.40.630.30">
    <property type="match status" value="1"/>
</dbReference>
<feature type="domain" description="N-acetyltransferase" evidence="1">
    <location>
        <begin position="137"/>
        <end position="269"/>
    </location>
</feature>
<dbReference type="PROSITE" id="PS51186">
    <property type="entry name" value="GNAT"/>
    <property type="match status" value="1"/>
</dbReference>
<evidence type="ECO:0000259" key="1">
    <source>
        <dbReference type="PROSITE" id="PS51186"/>
    </source>
</evidence>
<evidence type="ECO:0000313" key="3">
    <source>
        <dbReference type="Proteomes" id="UP000198660"/>
    </source>
</evidence>
<dbReference type="EMBL" id="FPAA01000013">
    <property type="protein sequence ID" value="SFS95800.1"/>
    <property type="molecule type" value="Genomic_DNA"/>
</dbReference>
<keyword evidence="3" id="KW-1185">Reference proteome</keyword>
<protein>
    <recommendedName>
        <fullName evidence="1">N-acetyltransferase domain-containing protein</fullName>
    </recommendedName>
</protein>
<dbReference type="RefSeq" id="WP_176392114.1">
    <property type="nucleotide sequence ID" value="NZ_FPAA01000013.1"/>
</dbReference>
<dbReference type="GO" id="GO:0016747">
    <property type="term" value="F:acyltransferase activity, transferring groups other than amino-acyl groups"/>
    <property type="evidence" value="ECO:0007669"/>
    <property type="project" value="InterPro"/>
</dbReference>
<accession>A0A1I6U2X2</accession>
<dbReference type="Proteomes" id="UP000198660">
    <property type="component" value="Unassembled WGS sequence"/>
</dbReference>
<gene>
    <name evidence="2" type="ORF">SAMN05444972_11327</name>
</gene>
<dbReference type="Pfam" id="PF00583">
    <property type="entry name" value="Acetyltransf_1"/>
    <property type="match status" value="1"/>
</dbReference>
<sequence length="269" mass="30232">MTVRKLGEADRQKAFTFLARESALNLFFLGNIHNYGMETDFFDLWGDFTEQGELRGVLLRYFGNWIPYAPGEFDVDGFVAIMEDHGEWSELSGADHIIEQFRPYNSLSLDWGSKRMTYFAEMTRESFRPPGGSATLPSLKRMTVQDVKAIIELTRGIEEFTVRPQSEGALRRSLVSGESRGYLAEEGGQMFSMARTAAENPASAMIIGVGTLPGYRGQGVATHLMARLCEEVLADGKTLCLFYDNPKAGQMYKRLGFCDIGFWTMMSKK</sequence>
<proteinExistence type="predicted"/>
<dbReference type="SUPFAM" id="SSF55729">
    <property type="entry name" value="Acyl-CoA N-acyltransferases (Nat)"/>
    <property type="match status" value="1"/>
</dbReference>
<dbReference type="AlphaFoldDB" id="A0A1I6U2X2"/>
<dbReference type="CDD" id="cd04301">
    <property type="entry name" value="NAT_SF"/>
    <property type="match status" value="1"/>
</dbReference>
<dbReference type="InterPro" id="IPR000182">
    <property type="entry name" value="GNAT_dom"/>
</dbReference>
<organism evidence="2 3">
    <name type="scientific">Marininema halotolerans</name>
    <dbReference type="NCBI Taxonomy" id="1155944"/>
    <lineage>
        <taxon>Bacteria</taxon>
        <taxon>Bacillati</taxon>
        <taxon>Bacillota</taxon>
        <taxon>Bacilli</taxon>
        <taxon>Bacillales</taxon>
        <taxon>Thermoactinomycetaceae</taxon>
        <taxon>Marininema</taxon>
    </lineage>
</organism>
<reference evidence="3" key="1">
    <citation type="submission" date="2016-10" db="EMBL/GenBank/DDBJ databases">
        <authorList>
            <person name="Varghese N."/>
            <person name="Submissions S."/>
        </authorList>
    </citation>
    <scope>NUCLEOTIDE SEQUENCE [LARGE SCALE GENOMIC DNA]</scope>
    <source>
        <strain evidence="3">DSM 45789</strain>
    </source>
</reference>